<feature type="repeat" description="ANK" evidence="3">
    <location>
        <begin position="642"/>
        <end position="674"/>
    </location>
</feature>
<comment type="caution">
    <text evidence="5">The sequence shown here is derived from an EMBL/GenBank/DDBJ whole genome shotgun (WGS) entry which is preliminary data.</text>
</comment>
<accession>A0A813M586</accession>
<evidence type="ECO:0000256" key="1">
    <source>
        <dbReference type="ARBA" id="ARBA00022737"/>
    </source>
</evidence>
<evidence type="ECO:0000256" key="3">
    <source>
        <dbReference type="PROSITE-ProRule" id="PRU00023"/>
    </source>
</evidence>
<dbReference type="Proteomes" id="UP000663879">
    <property type="component" value="Unassembled WGS sequence"/>
</dbReference>
<dbReference type="SMART" id="SM00248">
    <property type="entry name" value="ANK"/>
    <property type="match status" value="17"/>
</dbReference>
<keyword evidence="2 3" id="KW-0040">ANK repeat</keyword>
<feature type="repeat" description="ANK" evidence="3">
    <location>
        <begin position="384"/>
        <end position="416"/>
    </location>
</feature>
<feature type="repeat" description="ANK" evidence="3">
    <location>
        <begin position="567"/>
        <end position="599"/>
    </location>
</feature>
<dbReference type="PANTHER" id="PTHR24126:SF14">
    <property type="entry name" value="ANK_REP_REGION DOMAIN-CONTAINING PROTEIN"/>
    <property type="match status" value="1"/>
</dbReference>
<keyword evidence="6" id="KW-1185">Reference proteome</keyword>
<dbReference type="PROSITE" id="PS50297">
    <property type="entry name" value="ANK_REP_REGION"/>
    <property type="match status" value="13"/>
</dbReference>
<feature type="repeat" description="ANK" evidence="3">
    <location>
        <begin position="459"/>
        <end position="491"/>
    </location>
</feature>
<feature type="compositionally biased region" description="Polar residues" evidence="4">
    <location>
        <begin position="20"/>
        <end position="61"/>
    </location>
</feature>
<proteinExistence type="predicted"/>
<dbReference type="Pfam" id="PF12796">
    <property type="entry name" value="Ank_2"/>
    <property type="match status" value="8"/>
</dbReference>
<dbReference type="EMBL" id="CAJNOC010000075">
    <property type="protein sequence ID" value="CAF0712636.1"/>
    <property type="molecule type" value="Genomic_DNA"/>
</dbReference>
<dbReference type="InterPro" id="IPR002110">
    <property type="entry name" value="Ankyrin_rpt"/>
</dbReference>
<reference evidence="5" key="1">
    <citation type="submission" date="2021-02" db="EMBL/GenBank/DDBJ databases">
        <authorList>
            <person name="Nowell W R."/>
        </authorList>
    </citation>
    <scope>NUCLEOTIDE SEQUENCE</scope>
    <source>
        <strain evidence="5">Ploen Becks lab</strain>
    </source>
</reference>
<dbReference type="Pfam" id="PF00023">
    <property type="entry name" value="Ank"/>
    <property type="match status" value="1"/>
</dbReference>
<feature type="compositionally biased region" description="Basic and acidic residues" evidence="4">
    <location>
        <begin position="8"/>
        <end position="17"/>
    </location>
</feature>
<dbReference type="OrthoDB" id="20872at2759"/>
<evidence type="ECO:0000313" key="5">
    <source>
        <dbReference type="EMBL" id="CAF0712636.1"/>
    </source>
</evidence>
<dbReference type="PRINTS" id="PR01415">
    <property type="entry name" value="ANKYRIN"/>
</dbReference>
<feature type="repeat" description="ANK" evidence="3">
    <location>
        <begin position="192"/>
        <end position="224"/>
    </location>
</feature>
<dbReference type="PANTHER" id="PTHR24126">
    <property type="entry name" value="ANKYRIN REPEAT, PH AND SEC7 DOMAIN CONTAINING PROTEIN SECG-RELATED"/>
    <property type="match status" value="1"/>
</dbReference>
<feature type="repeat" description="ANK" evidence="3">
    <location>
        <begin position="492"/>
        <end position="524"/>
    </location>
</feature>
<protein>
    <submittedName>
        <fullName evidence="5">Uncharacterized protein</fullName>
    </submittedName>
</protein>
<organism evidence="5 6">
    <name type="scientific">Brachionus calyciflorus</name>
    <dbReference type="NCBI Taxonomy" id="104777"/>
    <lineage>
        <taxon>Eukaryota</taxon>
        <taxon>Metazoa</taxon>
        <taxon>Spiralia</taxon>
        <taxon>Gnathifera</taxon>
        <taxon>Rotifera</taxon>
        <taxon>Eurotatoria</taxon>
        <taxon>Monogononta</taxon>
        <taxon>Pseudotrocha</taxon>
        <taxon>Ploima</taxon>
        <taxon>Brachionidae</taxon>
        <taxon>Brachionus</taxon>
    </lineage>
</organism>
<evidence type="ECO:0000256" key="2">
    <source>
        <dbReference type="ARBA" id="ARBA00023043"/>
    </source>
</evidence>
<evidence type="ECO:0000256" key="4">
    <source>
        <dbReference type="SAM" id="MobiDB-lite"/>
    </source>
</evidence>
<feature type="repeat" description="ANK" evidence="3">
    <location>
        <begin position="609"/>
        <end position="641"/>
    </location>
</feature>
<dbReference type="AlphaFoldDB" id="A0A813M586"/>
<feature type="region of interest" description="Disordered" evidence="4">
    <location>
        <begin position="1"/>
        <end position="76"/>
    </location>
</feature>
<gene>
    <name evidence="5" type="ORF">OXX778_LOCUS1246</name>
</gene>
<dbReference type="InterPro" id="IPR036770">
    <property type="entry name" value="Ankyrin_rpt-contain_sf"/>
</dbReference>
<name>A0A813M586_9BILA</name>
<sequence length="815" mass="87847">MGCASSKNAEDKDDMRKYSKQSPHSSFQAQNASNLNGKAGNNSKSKQSTSNANNISGSLSSQTPQTPQQPIAPRQNSLTNNANQYVNQTQLPQSQSQIEQKNLLLLTEFFKSVGNGELDSLKQILLSLDELNRQSASQSPKIRMSKKELLNAGMADADGLTALSIAAGRKHKELTEYLADLPEVDVNKASESGITPLLMVAEVGWTDVMKKLLKRGANVDAAPKGRTAEEAKIAGSTPLIGATKYNNPEAVKLLLEHGANPNHQNQSGISALMLASEQGFFECVRNLCEGSADVELAPSGKTALSMNLSGQTPLFCAAKEGHLEIVKYLLDRGANPNATNHYGVSVLWIPCQRGLDKIVELLLDRGADPEIAPSGPEAEERSISGWTPLYAAIKSRQYQVVKLLLTHGANPNAVTSLGSTPFLLASEIGDLEVIKCFVEHGADLDYSPSGKEADDLNITGQTALFMATLKEQNDVVQYLIEKGSQVNVKNRYGVSPLLLCAEGGNETLVKLLVSNGADVNMSPSGDLAVEHILAGQTPLYGAAKKGHYHICKYLIENGAKVNAETMTGATPLYTAVEEGHFEICELLIEFEADVNMCPHGDWAKELNINRQSPLLLACIKNNTQIAELLIDNGADVNLVNERGSSPLLVVCQYNNLKLLKKLLENGALIDQEALNLYDAKINALIIATESGSFACVKCLVENGLDVNYRIDGKGETAGRTPLFCASVKNHPDIVEYLIQHGADVNASEDSGLSCLHIAATLGHDRVVEILCKNKADINQSIIIDDQPVTAYDLASTQEKTTVCNILVKYGYQITN</sequence>
<feature type="repeat" description="ANK" evidence="3">
    <location>
        <begin position="417"/>
        <end position="449"/>
    </location>
</feature>
<evidence type="ECO:0000313" key="6">
    <source>
        <dbReference type="Proteomes" id="UP000663879"/>
    </source>
</evidence>
<dbReference type="PROSITE" id="PS50088">
    <property type="entry name" value="ANK_REPEAT"/>
    <property type="match status" value="13"/>
</dbReference>
<dbReference type="SUPFAM" id="SSF48403">
    <property type="entry name" value="Ankyrin repeat"/>
    <property type="match status" value="2"/>
</dbReference>
<feature type="repeat" description="ANK" evidence="3">
    <location>
        <begin position="534"/>
        <end position="566"/>
    </location>
</feature>
<feature type="repeat" description="ANK" evidence="3">
    <location>
        <begin position="309"/>
        <end position="341"/>
    </location>
</feature>
<keyword evidence="1" id="KW-0677">Repeat</keyword>
<dbReference type="Gene3D" id="1.25.40.20">
    <property type="entry name" value="Ankyrin repeat-containing domain"/>
    <property type="match status" value="5"/>
</dbReference>
<feature type="repeat" description="ANK" evidence="3">
    <location>
        <begin position="234"/>
        <end position="266"/>
    </location>
</feature>
<feature type="repeat" description="ANK" evidence="3">
    <location>
        <begin position="717"/>
        <end position="749"/>
    </location>
</feature>
<feature type="repeat" description="ANK" evidence="3">
    <location>
        <begin position="750"/>
        <end position="778"/>
    </location>
</feature>